<keyword evidence="4 6" id="KW-1133">Transmembrane helix</keyword>
<evidence type="ECO:0000256" key="2">
    <source>
        <dbReference type="ARBA" id="ARBA00022448"/>
    </source>
</evidence>
<dbReference type="InParanoid" id="W2RLW0"/>
<dbReference type="VEuPathDB" id="FungiDB:HMPREF1541_08443"/>
<feature type="transmembrane region" description="Helical" evidence="6">
    <location>
        <begin position="151"/>
        <end position="174"/>
    </location>
</feature>
<dbReference type="InterPro" id="IPR011701">
    <property type="entry name" value="MFS"/>
</dbReference>
<dbReference type="Pfam" id="PF07690">
    <property type="entry name" value="MFS_1"/>
    <property type="match status" value="1"/>
</dbReference>
<dbReference type="PANTHER" id="PTHR43791">
    <property type="entry name" value="PERMEASE-RELATED"/>
    <property type="match status" value="1"/>
</dbReference>
<proteinExistence type="predicted"/>
<evidence type="ECO:0000256" key="6">
    <source>
        <dbReference type="SAM" id="Phobius"/>
    </source>
</evidence>
<feature type="transmembrane region" description="Helical" evidence="6">
    <location>
        <begin position="365"/>
        <end position="383"/>
    </location>
</feature>
<evidence type="ECO:0000256" key="1">
    <source>
        <dbReference type="ARBA" id="ARBA00004141"/>
    </source>
</evidence>
<feature type="domain" description="Major facilitator superfamily (MFS) profile" evidence="7">
    <location>
        <begin position="60"/>
        <end position="481"/>
    </location>
</feature>
<dbReference type="eggNOG" id="KOG2533">
    <property type="taxonomic scope" value="Eukaryota"/>
</dbReference>
<dbReference type="Proteomes" id="UP000030752">
    <property type="component" value="Unassembled WGS sequence"/>
</dbReference>
<keyword evidence="3 6" id="KW-0812">Transmembrane</keyword>
<dbReference type="GeneID" id="19975782"/>
<feature type="transmembrane region" description="Helical" evidence="6">
    <location>
        <begin position="453"/>
        <end position="472"/>
    </location>
</feature>
<dbReference type="PROSITE" id="PS50850">
    <property type="entry name" value="MFS"/>
    <property type="match status" value="1"/>
</dbReference>
<dbReference type="EMBL" id="KB822724">
    <property type="protein sequence ID" value="ETN37452.1"/>
    <property type="molecule type" value="Genomic_DNA"/>
</dbReference>
<evidence type="ECO:0000313" key="9">
    <source>
        <dbReference type="Proteomes" id="UP000030752"/>
    </source>
</evidence>
<feature type="transmembrane region" description="Helical" evidence="6">
    <location>
        <begin position="422"/>
        <end position="441"/>
    </location>
</feature>
<dbReference type="GO" id="GO:0022857">
    <property type="term" value="F:transmembrane transporter activity"/>
    <property type="evidence" value="ECO:0007669"/>
    <property type="project" value="InterPro"/>
</dbReference>
<dbReference type="GO" id="GO:0016020">
    <property type="term" value="C:membrane"/>
    <property type="evidence" value="ECO:0007669"/>
    <property type="project" value="UniProtKB-SubCell"/>
</dbReference>
<keyword evidence="9" id="KW-1185">Reference proteome</keyword>
<keyword evidence="5 6" id="KW-0472">Membrane</keyword>
<dbReference type="InterPro" id="IPR036259">
    <property type="entry name" value="MFS_trans_sf"/>
</dbReference>
<dbReference type="FunFam" id="1.20.1250.20:FF:000018">
    <property type="entry name" value="MFS transporter permease"/>
    <property type="match status" value="1"/>
</dbReference>
<dbReference type="OrthoDB" id="2985014at2759"/>
<evidence type="ECO:0000256" key="5">
    <source>
        <dbReference type="ARBA" id="ARBA00023136"/>
    </source>
</evidence>
<dbReference type="PANTHER" id="PTHR43791:SF21">
    <property type="entry name" value="MAJOR FACILITATOR SUPERFAMILY (MFS) PROFILE DOMAIN-CONTAINING PROTEIN"/>
    <property type="match status" value="1"/>
</dbReference>
<sequence length="514" mass="56811">MSTAVESAKAFNRVDQVETASTKLQDELSHASNVPIGHVPETPEEKAKNKALNRKMDVALLPFLSLLYLFNGLDRSNVGNAETQGFTRDIGVRPDDLNSAVSLFFVTFVTFQPVSAAMGRLLGAKNWIPIIMMGWGALTIAQAWTNNKATLIAIRLLIGAFEAGFYPTAVAYLSTWYPRYSLAVRIALFYGQYAVAGAFGGSIAFGIFHIRGGPLSNWQWLFVIEGIATCLLAIVSWFWLPMGPGSAWFLNASDRAMAVDRIRKDNEMYIQHVYEESGVEKERLTRRDWVETGKDWKLWYVLFFNILASVPGQAFSIFLPLVVRGLGYSSIEANLMSVPPYICGAVGLYLFAWSSDHHRERGYHILGGLLIALVGLIITVTVQTNGGKYAGLCILLFGSYVSAPLTVAWLSGNTPEPGKRALVLGVNGFGNLGGVIGAQVYRASYAPTYLIPFYVTLAFLAVALIGYVAYRFTLQAVNKRRKAQLSRMTPEQVALERTSDKRYADKKYTFMYGL</sequence>
<evidence type="ECO:0000256" key="3">
    <source>
        <dbReference type="ARBA" id="ARBA00022692"/>
    </source>
</evidence>
<dbReference type="SUPFAM" id="SSF103473">
    <property type="entry name" value="MFS general substrate transporter"/>
    <property type="match status" value="1"/>
</dbReference>
<evidence type="ECO:0000313" key="8">
    <source>
        <dbReference type="EMBL" id="ETN37452.1"/>
    </source>
</evidence>
<feature type="transmembrane region" description="Helical" evidence="6">
    <location>
        <begin position="389"/>
        <end position="410"/>
    </location>
</feature>
<feature type="transmembrane region" description="Helical" evidence="6">
    <location>
        <begin position="298"/>
        <end position="323"/>
    </location>
</feature>
<dbReference type="InterPro" id="IPR020846">
    <property type="entry name" value="MFS_dom"/>
</dbReference>
<evidence type="ECO:0000259" key="7">
    <source>
        <dbReference type="PROSITE" id="PS50850"/>
    </source>
</evidence>
<feature type="transmembrane region" description="Helical" evidence="6">
    <location>
        <begin position="220"/>
        <end position="240"/>
    </location>
</feature>
<protein>
    <recommendedName>
        <fullName evidence="7">Major facilitator superfamily (MFS) profile domain-containing protein</fullName>
    </recommendedName>
</protein>
<accession>W2RLW0</accession>
<gene>
    <name evidence="8" type="ORF">HMPREF1541_08443</name>
</gene>
<feature type="transmembrane region" description="Helical" evidence="6">
    <location>
        <begin position="186"/>
        <end position="208"/>
    </location>
</feature>
<name>W2RLW0_CYPE1</name>
<feature type="transmembrane region" description="Helical" evidence="6">
    <location>
        <begin position="127"/>
        <end position="145"/>
    </location>
</feature>
<organism evidence="8 9">
    <name type="scientific">Cyphellophora europaea (strain CBS 101466)</name>
    <name type="common">Phialophora europaea</name>
    <dbReference type="NCBI Taxonomy" id="1220924"/>
    <lineage>
        <taxon>Eukaryota</taxon>
        <taxon>Fungi</taxon>
        <taxon>Dikarya</taxon>
        <taxon>Ascomycota</taxon>
        <taxon>Pezizomycotina</taxon>
        <taxon>Eurotiomycetes</taxon>
        <taxon>Chaetothyriomycetidae</taxon>
        <taxon>Chaetothyriales</taxon>
        <taxon>Cyphellophoraceae</taxon>
        <taxon>Cyphellophora</taxon>
    </lineage>
</organism>
<comment type="subcellular location">
    <subcellularLocation>
        <location evidence="1">Membrane</location>
        <topology evidence="1">Multi-pass membrane protein</topology>
    </subcellularLocation>
</comment>
<feature type="transmembrane region" description="Helical" evidence="6">
    <location>
        <begin position="335"/>
        <end position="353"/>
    </location>
</feature>
<reference evidence="8 9" key="1">
    <citation type="submission" date="2013-03" db="EMBL/GenBank/DDBJ databases">
        <title>The Genome Sequence of Phialophora europaea CBS 101466.</title>
        <authorList>
            <consortium name="The Broad Institute Genomics Platform"/>
            <person name="Cuomo C."/>
            <person name="de Hoog S."/>
            <person name="Gorbushina A."/>
            <person name="Walker B."/>
            <person name="Young S.K."/>
            <person name="Zeng Q."/>
            <person name="Gargeya S."/>
            <person name="Fitzgerald M."/>
            <person name="Haas B."/>
            <person name="Abouelleil A."/>
            <person name="Allen A.W."/>
            <person name="Alvarado L."/>
            <person name="Arachchi H.M."/>
            <person name="Berlin A.M."/>
            <person name="Chapman S.B."/>
            <person name="Gainer-Dewar J."/>
            <person name="Goldberg J."/>
            <person name="Griggs A."/>
            <person name="Gujja S."/>
            <person name="Hansen M."/>
            <person name="Howarth C."/>
            <person name="Imamovic A."/>
            <person name="Ireland A."/>
            <person name="Larimer J."/>
            <person name="McCowan C."/>
            <person name="Murphy C."/>
            <person name="Pearson M."/>
            <person name="Poon T.W."/>
            <person name="Priest M."/>
            <person name="Roberts A."/>
            <person name="Saif S."/>
            <person name="Shea T."/>
            <person name="Sisk P."/>
            <person name="Sykes S."/>
            <person name="Wortman J."/>
            <person name="Nusbaum C."/>
            <person name="Birren B."/>
        </authorList>
    </citation>
    <scope>NUCLEOTIDE SEQUENCE [LARGE SCALE GENOMIC DNA]</scope>
    <source>
        <strain evidence="8 9">CBS 101466</strain>
    </source>
</reference>
<dbReference type="RefSeq" id="XP_008720984.1">
    <property type="nucleotide sequence ID" value="XM_008722762.1"/>
</dbReference>
<keyword evidence="2" id="KW-0813">Transport</keyword>
<dbReference type="Gene3D" id="1.20.1250.20">
    <property type="entry name" value="MFS general substrate transporter like domains"/>
    <property type="match status" value="2"/>
</dbReference>
<evidence type="ECO:0000256" key="4">
    <source>
        <dbReference type="ARBA" id="ARBA00022989"/>
    </source>
</evidence>
<dbReference type="AlphaFoldDB" id="W2RLW0"/>
<dbReference type="FunFam" id="1.20.1250.20:FF:000013">
    <property type="entry name" value="MFS general substrate transporter"/>
    <property type="match status" value="1"/>
</dbReference>
<dbReference type="HOGENOM" id="CLU_001265_0_1_1"/>